<evidence type="ECO:0000256" key="1">
    <source>
        <dbReference type="SAM" id="MobiDB-lite"/>
    </source>
</evidence>
<evidence type="ECO:0008006" key="5">
    <source>
        <dbReference type="Google" id="ProtNLM"/>
    </source>
</evidence>
<evidence type="ECO:0000256" key="2">
    <source>
        <dbReference type="SAM" id="SignalP"/>
    </source>
</evidence>
<reference evidence="3 4" key="1">
    <citation type="submission" date="2009-04" db="EMBL/GenBank/DDBJ databases">
        <authorList>
            <person name="Qin X."/>
            <person name="Bachman B."/>
            <person name="Battles P."/>
            <person name="Bell A."/>
            <person name="Bess C."/>
            <person name="Bickham C."/>
            <person name="Chaboub L."/>
            <person name="Chen D."/>
            <person name="Coyle M."/>
            <person name="Deiros D.R."/>
            <person name="Dinh H."/>
            <person name="Forbes L."/>
            <person name="Fowler G."/>
            <person name="Francisco L."/>
            <person name="Fu Q."/>
            <person name="Gubbala S."/>
            <person name="Hale W."/>
            <person name="Han Y."/>
            <person name="Hemphill L."/>
            <person name="Highlander S.K."/>
            <person name="Hirani K."/>
            <person name="Hogues M."/>
            <person name="Jackson L."/>
            <person name="Jakkamsetti A."/>
            <person name="Javaid M."/>
            <person name="Jiang H."/>
            <person name="Korchina V."/>
            <person name="Kovar C."/>
            <person name="Lara F."/>
            <person name="Lee S."/>
            <person name="Mata R."/>
            <person name="Mathew T."/>
            <person name="Moen C."/>
            <person name="Morales K."/>
            <person name="Munidasa M."/>
            <person name="Nazareth L."/>
            <person name="Ngo R."/>
            <person name="Nguyen L."/>
            <person name="Okwuonu G."/>
            <person name="Ongeri F."/>
            <person name="Patil S."/>
            <person name="Petrosino J."/>
            <person name="Pham C."/>
            <person name="Pham P."/>
            <person name="Pu L.-L."/>
            <person name="Puazo M."/>
            <person name="Raj R."/>
            <person name="Reid J."/>
            <person name="Rouhana J."/>
            <person name="Saada N."/>
            <person name="Shang Y."/>
            <person name="Simmons D."/>
            <person name="Thornton R."/>
            <person name="Warren J."/>
            <person name="Weissenberger G."/>
            <person name="Zhang J."/>
            <person name="Zhang L."/>
            <person name="Zhou C."/>
            <person name="Zhu D."/>
            <person name="Muzny D."/>
            <person name="Worley K."/>
            <person name="Gibbs R."/>
        </authorList>
    </citation>
    <scope>NUCLEOTIDE SEQUENCE [LARGE SCALE GENOMIC DNA]</scope>
    <source>
        <strain evidence="3 4">F0268</strain>
    </source>
</reference>
<dbReference type="RefSeq" id="WP_007158228.1">
    <property type="nucleotide sequence ID" value="NZ_GG668537.1"/>
</dbReference>
<protein>
    <recommendedName>
        <fullName evidence="5">Lipoprotein</fullName>
    </recommendedName>
</protein>
<organism evidence="3 4">
    <name type="scientific">Oribacterium sinus F0268</name>
    <dbReference type="NCBI Taxonomy" id="585501"/>
    <lineage>
        <taxon>Bacteria</taxon>
        <taxon>Bacillati</taxon>
        <taxon>Bacillota</taxon>
        <taxon>Clostridia</taxon>
        <taxon>Lachnospirales</taxon>
        <taxon>Lachnospiraceae</taxon>
        <taxon>Oribacterium</taxon>
    </lineage>
</organism>
<evidence type="ECO:0000313" key="3">
    <source>
        <dbReference type="EMBL" id="EEJ51391.1"/>
    </source>
</evidence>
<evidence type="ECO:0000313" key="4">
    <source>
        <dbReference type="Proteomes" id="UP000004121"/>
    </source>
</evidence>
<dbReference type="Proteomes" id="UP000004121">
    <property type="component" value="Unassembled WGS sequence"/>
</dbReference>
<proteinExistence type="predicted"/>
<keyword evidence="2" id="KW-0732">Signal</keyword>
<dbReference type="InParanoid" id="C2KXT8"/>
<dbReference type="AlphaFoldDB" id="C2KXT8"/>
<keyword evidence="4" id="KW-1185">Reference proteome</keyword>
<sequence>MRAEIKRFLLCALTAILLLSTVACGSTKTKKTSTDGNESGITKDADDNPEFVEVEMSLDNIYEYVDFTQTSDGKWIAINKKYDEGYVIWSDTGLDIATEARFDEDGNHNIFMGIFSYAYSEKPEITDVRGTLTLARNGHRYIDDDGNMVVECGTQKLTCTSGIKNDDRAHYFDDFPY</sequence>
<dbReference type="EMBL" id="ACKX01000125">
    <property type="protein sequence ID" value="EEJ51391.1"/>
    <property type="molecule type" value="Genomic_DNA"/>
</dbReference>
<feature type="chain" id="PRO_5002915756" description="Lipoprotein" evidence="2">
    <location>
        <begin position="26"/>
        <end position="177"/>
    </location>
</feature>
<dbReference type="HOGENOM" id="CLU_1516431_0_0_9"/>
<accession>C2KXT8</accession>
<dbReference type="PROSITE" id="PS51257">
    <property type="entry name" value="PROKAR_LIPOPROTEIN"/>
    <property type="match status" value="1"/>
</dbReference>
<dbReference type="STRING" id="585501.HMPREF6123_1307"/>
<feature type="signal peptide" evidence="2">
    <location>
        <begin position="1"/>
        <end position="25"/>
    </location>
</feature>
<gene>
    <name evidence="3" type="ORF">HMPREF6123_1307</name>
</gene>
<comment type="caution">
    <text evidence="3">The sequence shown here is derived from an EMBL/GenBank/DDBJ whole genome shotgun (WGS) entry which is preliminary data.</text>
</comment>
<feature type="region of interest" description="Disordered" evidence="1">
    <location>
        <begin position="27"/>
        <end position="46"/>
    </location>
</feature>
<name>C2KXT8_9FIRM</name>